<dbReference type="InterPro" id="IPR046347">
    <property type="entry name" value="bZIP_sf"/>
</dbReference>
<feature type="region of interest" description="Disordered" evidence="6">
    <location>
        <begin position="73"/>
        <end position="108"/>
    </location>
</feature>
<keyword evidence="5" id="KW-0175">Coiled coil</keyword>
<dbReference type="InterPro" id="IPR004827">
    <property type="entry name" value="bZIP"/>
</dbReference>
<feature type="coiled-coil region" evidence="5">
    <location>
        <begin position="441"/>
        <end position="486"/>
    </location>
</feature>
<name>A0A448YSS0_BRENA</name>
<evidence type="ECO:0000313" key="8">
    <source>
        <dbReference type="EMBL" id="VEU23962.1"/>
    </source>
</evidence>
<dbReference type="EMBL" id="CAACVR010000067">
    <property type="protein sequence ID" value="VEU23962.1"/>
    <property type="molecule type" value="Genomic_DNA"/>
</dbReference>
<evidence type="ECO:0000256" key="3">
    <source>
        <dbReference type="ARBA" id="ARBA00023163"/>
    </source>
</evidence>
<keyword evidence="4" id="KW-0539">Nucleus</keyword>
<evidence type="ECO:0000256" key="2">
    <source>
        <dbReference type="ARBA" id="ARBA00023015"/>
    </source>
</evidence>
<evidence type="ECO:0000313" key="9">
    <source>
        <dbReference type="Proteomes" id="UP000290900"/>
    </source>
</evidence>
<feature type="region of interest" description="Disordered" evidence="6">
    <location>
        <begin position="1"/>
        <end position="50"/>
    </location>
</feature>
<reference evidence="8 9" key="1">
    <citation type="submission" date="2018-12" db="EMBL/GenBank/DDBJ databases">
        <authorList>
            <person name="Tiukova I."/>
            <person name="Dainat J."/>
        </authorList>
    </citation>
    <scope>NUCLEOTIDE SEQUENCE [LARGE SCALE GENOMIC DNA]</scope>
</reference>
<dbReference type="OrthoDB" id="295274at2759"/>
<dbReference type="PROSITE" id="PS50217">
    <property type="entry name" value="BZIP"/>
    <property type="match status" value="1"/>
</dbReference>
<evidence type="ECO:0000256" key="1">
    <source>
        <dbReference type="ARBA" id="ARBA00004123"/>
    </source>
</evidence>
<sequence length="559" mass="62825">MSGTSNQHLSSDPTPDSSSASSRKRNKNKNKNKSKIQLQADHQPPLSIESTLATTVMPGDPTANFDLELLGSSLSSDIEPHPHPDQPQRQLTQQQQHNQQPHHQQINSSADHIRQNLSIENFHLDPHDFQNFLMINPPIMEYSPYYYMKGSSPGPAADANDLTENYGYQHRTNAEADSKAPRGNQFADNFATNLDPAQFDNDVQRQQQEQQPHHQSQQQILQQQSFQPSVPYYSPSRSLPEQAHSLISVPSTPATISVSESARLSNNVAPESQQAVNYSAPGYPAPPRRRLSISNGQIGQISMIVHRSEAEQEHNMHTLHSQRIQPGQQVPDSVPRVIPPAHQISQLQLNSRAANQGFQPQPTARMHSMHHPQSQPPNHSPLHLVQPKLHRGTPEAIISGEIEVDQDGVPKRQLLYNNEVIFNPDAGPIPGTAAWKRQRILERNRIAASKCRQKKKNLQRRLQENVDELTNKNQYLEEVILAFKERIKRYVDANNVPLDSILGRGNEDFHGNEEDSVAVNVKKKRGQKKQSFPITVSTEVLKRIIYSDTRDVGLPGAAW</sequence>
<feature type="compositionally biased region" description="Low complexity" evidence="6">
    <location>
        <begin position="87"/>
        <end position="105"/>
    </location>
</feature>
<dbReference type="Pfam" id="PF00170">
    <property type="entry name" value="bZIP_1"/>
    <property type="match status" value="1"/>
</dbReference>
<dbReference type="PROSITE" id="PS00036">
    <property type="entry name" value="BZIP_BASIC"/>
    <property type="match status" value="1"/>
</dbReference>
<dbReference type="AlphaFoldDB" id="A0A448YSS0"/>
<dbReference type="STRING" id="13370.A0A448YSS0"/>
<evidence type="ECO:0000259" key="7">
    <source>
        <dbReference type="PROSITE" id="PS50217"/>
    </source>
</evidence>
<evidence type="ECO:0000256" key="5">
    <source>
        <dbReference type="SAM" id="Coils"/>
    </source>
</evidence>
<dbReference type="CDD" id="cd14687">
    <property type="entry name" value="bZIP_ATF2"/>
    <property type="match status" value="1"/>
</dbReference>
<dbReference type="InParanoid" id="A0A448YSS0"/>
<feature type="compositionally biased region" description="Polar residues" evidence="6">
    <location>
        <begin position="1"/>
        <end position="16"/>
    </location>
</feature>
<accession>A0A448YSS0</accession>
<comment type="subcellular location">
    <subcellularLocation>
        <location evidence="1">Nucleus</location>
    </subcellularLocation>
</comment>
<keyword evidence="2" id="KW-0805">Transcription regulation</keyword>
<proteinExistence type="predicted"/>
<keyword evidence="9" id="KW-1185">Reference proteome</keyword>
<feature type="region of interest" description="Disordered" evidence="6">
    <location>
        <begin position="357"/>
        <end position="385"/>
    </location>
</feature>
<dbReference type="SUPFAM" id="SSF57959">
    <property type="entry name" value="Leucine zipper domain"/>
    <property type="match status" value="1"/>
</dbReference>
<organism evidence="8 9">
    <name type="scientific">Brettanomyces naardenensis</name>
    <name type="common">Yeast</name>
    <dbReference type="NCBI Taxonomy" id="13370"/>
    <lineage>
        <taxon>Eukaryota</taxon>
        <taxon>Fungi</taxon>
        <taxon>Dikarya</taxon>
        <taxon>Ascomycota</taxon>
        <taxon>Saccharomycotina</taxon>
        <taxon>Pichiomycetes</taxon>
        <taxon>Pichiales</taxon>
        <taxon>Pichiaceae</taxon>
        <taxon>Brettanomyces</taxon>
    </lineage>
</organism>
<evidence type="ECO:0000256" key="4">
    <source>
        <dbReference type="ARBA" id="ARBA00023242"/>
    </source>
</evidence>
<gene>
    <name evidence="8" type="ORF">BRENAR_LOCUS4691</name>
</gene>
<evidence type="ECO:0000256" key="6">
    <source>
        <dbReference type="SAM" id="MobiDB-lite"/>
    </source>
</evidence>
<keyword evidence="3" id="KW-0804">Transcription</keyword>
<dbReference type="Gene3D" id="1.20.5.170">
    <property type="match status" value="1"/>
</dbReference>
<dbReference type="GO" id="GO:0005634">
    <property type="term" value="C:nucleus"/>
    <property type="evidence" value="ECO:0007669"/>
    <property type="project" value="UniProtKB-SubCell"/>
</dbReference>
<feature type="compositionally biased region" description="Basic residues" evidence="6">
    <location>
        <begin position="22"/>
        <end position="34"/>
    </location>
</feature>
<dbReference type="InterPro" id="IPR051027">
    <property type="entry name" value="bZIP_transcription_factors"/>
</dbReference>
<dbReference type="GO" id="GO:0003700">
    <property type="term" value="F:DNA-binding transcription factor activity"/>
    <property type="evidence" value="ECO:0007669"/>
    <property type="project" value="InterPro"/>
</dbReference>
<protein>
    <submittedName>
        <fullName evidence="8">DEKNAAC105176</fullName>
    </submittedName>
</protein>
<dbReference type="Proteomes" id="UP000290900">
    <property type="component" value="Unassembled WGS sequence"/>
</dbReference>
<dbReference type="PANTHER" id="PTHR19304">
    <property type="entry name" value="CYCLIC-AMP RESPONSE ELEMENT BINDING PROTEIN"/>
    <property type="match status" value="1"/>
</dbReference>
<dbReference type="SMART" id="SM00338">
    <property type="entry name" value="BRLZ"/>
    <property type="match status" value="1"/>
</dbReference>
<feature type="domain" description="BZIP" evidence="7">
    <location>
        <begin position="436"/>
        <end position="490"/>
    </location>
</feature>